<keyword evidence="3" id="KW-1185">Reference proteome</keyword>
<dbReference type="EMBL" id="JMIB01000010">
    <property type="protein sequence ID" value="KDM92244.1"/>
    <property type="molecule type" value="Genomic_DNA"/>
</dbReference>
<dbReference type="SUPFAM" id="SSF53474">
    <property type="entry name" value="alpha/beta-Hydrolases"/>
    <property type="match status" value="1"/>
</dbReference>
<comment type="caution">
    <text evidence="2">The sequence shown here is derived from an EMBL/GenBank/DDBJ whole genome shotgun (WGS) entry which is preliminary data.</text>
</comment>
<evidence type="ECO:0000313" key="3">
    <source>
        <dbReference type="Proteomes" id="UP000027192"/>
    </source>
</evidence>
<dbReference type="STRING" id="1654360.EA58_07070"/>
<gene>
    <name evidence="2" type="ORF">EA58_07070</name>
</gene>
<dbReference type="InterPro" id="IPR012908">
    <property type="entry name" value="PGAP1-ab_dom-like"/>
</dbReference>
<protein>
    <recommendedName>
        <fullName evidence="1">GPI inositol-deacylase PGAP1-like alpha/beta domain-containing protein</fullName>
    </recommendedName>
</protein>
<sequence>MALKHRINRTLQLWLNDLSDRVSINTGQWQAGFGDFLESGLPPAPSDLVIATLNGVMGDVLAERRSRLAQTMAFSSQMQRLSLDPLTLAGQLTSPQPRIVICVHGWCMNDSQWQRKPHDHGRALVKFGYTPVYLRYNTGRHISTNGEEFALLLEQLIDIWPCDVQEIVIIAHSMGGLVSRSACFYASRHQVKWIQKLATLITLGTPHNGAPLAQMVHWVEERTATIPYLQPFATLARMRSAGSKDLSHGAIHHAAWERHVPGVCQLRPPLPDDVACFAIAGCLGKNVQDDRSRRLGDGLVPVASALGEATEHHLALEFPESNQWVCGGMNHMGLLTQASVARRVQGWVLANSR</sequence>
<dbReference type="AlphaFoldDB" id="A0A066RPI5"/>
<feature type="domain" description="GPI inositol-deacylase PGAP1-like alpha/beta" evidence="1">
    <location>
        <begin position="164"/>
        <end position="213"/>
    </location>
</feature>
<proteinExistence type="predicted"/>
<dbReference type="Pfam" id="PF07819">
    <property type="entry name" value="PGAP1"/>
    <property type="match status" value="1"/>
</dbReference>
<dbReference type="Proteomes" id="UP000027192">
    <property type="component" value="Unassembled WGS sequence"/>
</dbReference>
<dbReference type="InterPro" id="IPR029058">
    <property type="entry name" value="AB_hydrolase_fold"/>
</dbReference>
<organism evidence="2 3">
    <name type="scientific">Photobacterium galatheae</name>
    <dbReference type="NCBI Taxonomy" id="1654360"/>
    <lineage>
        <taxon>Bacteria</taxon>
        <taxon>Pseudomonadati</taxon>
        <taxon>Pseudomonadota</taxon>
        <taxon>Gammaproteobacteria</taxon>
        <taxon>Vibrionales</taxon>
        <taxon>Vibrionaceae</taxon>
        <taxon>Photobacterium</taxon>
    </lineage>
</organism>
<dbReference type="GO" id="GO:0016788">
    <property type="term" value="F:hydrolase activity, acting on ester bonds"/>
    <property type="evidence" value="ECO:0007669"/>
    <property type="project" value="InterPro"/>
</dbReference>
<dbReference type="OrthoDB" id="556502at2"/>
<evidence type="ECO:0000259" key="1">
    <source>
        <dbReference type="Pfam" id="PF07819"/>
    </source>
</evidence>
<dbReference type="RefSeq" id="WP_036750647.1">
    <property type="nucleotide sequence ID" value="NZ_JMIB01000010.1"/>
</dbReference>
<name>A0A066RPI5_9GAMM</name>
<dbReference type="Gene3D" id="3.40.50.1820">
    <property type="entry name" value="alpha/beta hydrolase"/>
    <property type="match status" value="1"/>
</dbReference>
<accession>A0A066RPI5</accession>
<reference evidence="2 3" key="1">
    <citation type="submission" date="2014-04" db="EMBL/GenBank/DDBJ databases">
        <title>Draft genome sequence of Photobacterium halotolerans S2753: a solonamide, ngercheumicin and holomycin producer.</title>
        <authorList>
            <person name="Machado H.R."/>
            <person name="Gram L."/>
        </authorList>
    </citation>
    <scope>NUCLEOTIDE SEQUENCE [LARGE SCALE GENOMIC DNA]</scope>
    <source>
        <strain evidence="2 3">S2753</strain>
    </source>
</reference>
<evidence type="ECO:0000313" key="2">
    <source>
        <dbReference type="EMBL" id="KDM92244.1"/>
    </source>
</evidence>